<keyword evidence="6" id="KW-1185">Reference proteome</keyword>
<evidence type="ECO:0000256" key="3">
    <source>
        <dbReference type="ARBA" id="ARBA00022553"/>
    </source>
</evidence>
<dbReference type="Gene3D" id="2.30.38.10">
    <property type="entry name" value="Luciferase, Domain 3"/>
    <property type="match status" value="1"/>
</dbReference>
<dbReference type="Pfam" id="PF00501">
    <property type="entry name" value="AMP-binding"/>
    <property type="match status" value="1"/>
</dbReference>
<dbReference type="SUPFAM" id="SSF47336">
    <property type="entry name" value="ACP-like"/>
    <property type="match status" value="1"/>
</dbReference>
<dbReference type="InterPro" id="IPR020806">
    <property type="entry name" value="PKS_PP-bd"/>
</dbReference>
<dbReference type="InterPro" id="IPR010071">
    <property type="entry name" value="AA_adenyl_dom"/>
</dbReference>
<evidence type="ECO:0000313" key="6">
    <source>
        <dbReference type="Proteomes" id="UP000198796"/>
    </source>
</evidence>
<evidence type="ECO:0000256" key="1">
    <source>
        <dbReference type="ARBA" id="ARBA00001957"/>
    </source>
</evidence>
<dbReference type="InterPro" id="IPR009081">
    <property type="entry name" value="PP-bd_ACP"/>
</dbReference>
<dbReference type="InterPro" id="IPR036736">
    <property type="entry name" value="ACP-like_sf"/>
</dbReference>
<dbReference type="Pfam" id="PF00668">
    <property type="entry name" value="Condensation"/>
    <property type="match status" value="1"/>
</dbReference>
<protein>
    <submittedName>
        <fullName evidence="5">Enterobactin synthetase component F</fullName>
    </submittedName>
</protein>
<dbReference type="NCBIfam" id="TIGR01733">
    <property type="entry name" value="AA-adenyl-dom"/>
    <property type="match status" value="1"/>
</dbReference>
<dbReference type="InterPro" id="IPR029058">
    <property type="entry name" value="AB_hydrolase_fold"/>
</dbReference>
<dbReference type="SUPFAM" id="SSF52777">
    <property type="entry name" value="CoA-dependent acyltransferases"/>
    <property type="match status" value="2"/>
</dbReference>
<dbReference type="InterPro" id="IPR001031">
    <property type="entry name" value="Thioesterase"/>
</dbReference>
<dbReference type="InterPro" id="IPR025110">
    <property type="entry name" value="AMP-bd_C"/>
</dbReference>
<dbReference type="CDD" id="cd17646">
    <property type="entry name" value="A_NRPS_AB3403-like"/>
    <property type="match status" value="1"/>
</dbReference>
<dbReference type="SUPFAM" id="SSF53474">
    <property type="entry name" value="alpha/beta-Hydrolases"/>
    <property type="match status" value="1"/>
</dbReference>
<dbReference type="PROSITE" id="PS50075">
    <property type="entry name" value="CARRIER"/>
    <property type="match status" value="1"/>
</dbReference>
<dbReference type="GO" id="GO:0047527">
    <property type="term" value="F:2,3-dihydroxybenzoate-serine ligase activity"/>
    <property type="evidence" value="ECO:0007669"/>
    <property type="project" value="TreeGrafter"/>
</dbReference>
<dbReference type="FunFam" id="3.40.50.12780:FF:000012">
    <property type="entry name" value="Non-ribosomal peptide synthetase"/>
    <property type="match status" value="1"/>
</dbReference>
<dbReference type="PANTHER" id="PTHR45527">
    <property type="entry name" value="NONRIBOSOMAL PEPTIDE SYNTHETASE"/>
    <property type="match status" value="1"/>
</dbReference>
<dbReference type="GO" id="GO:0005829">
    <property type="term" value="C:cytosol"/>
    <property type="evidence" value="ECO:0007669"/>
    <property type="project" value="TreeGrafter"/>
</dbReference>
<evidence type="ECO:0000256" key="2">
    <source>
        <dbReference type="ARBA" id="ARBA00022450"/>
    </source>
</evidence>
<organism evidence="5 6">
    <name type="scientific">Poseidonocella pacifica</name>
    <dbReference type="NCBI Taxonomy" id="871651"/>
    <lineage>
        <taxon>Bacteria</taxon>
        <taxon>Pseudomonadati</taxon>
        <taxon>Pseudomonadota</taxon>
        <taxon>Alphaproteobacteria</taxon>
        <taxon>Rhodobacterales</taxon>
        <taxon>Roseobacteraceae</taxon>
        <taxon>Poseidonocella</taxon>
    </lineage>
</organism>
<dbReference type="RefSeq" id="WP_175501223.1">
    <property type="nucleotide sequence ID" value="NZ_FOJU01000002.1"/>
</dbReference>
<dbReference type="Gene3D" id="3.40.50.980">
    <property type="match status" value="2"/>
</dbReference>
<dbReference type="Gene3D" id="3.30.559.30">
    <property type="entry name" value="Nonribosomal peptide synthetase, condensation domain"/>
    <property type="match status" value="1"/>
</dbReference>
<dbReference type="Pfam" id="PF00975">
    <property type="entry name" value="Thioesterase"/>
    <property type="match status" value="1"/>
</dbReference>
<dbReference type="SMART" id="SM00823">
    <property type="entry name" value="PKS_PP"/>
    <property type="match status" value="1"/>
</dbReference>
<dbReference type="GO" id="GO:0009366">
    <property type="term" value="C:enterobactin synthetase complex"/>
    <property type="evidence" value="ECO:0007669"/>
    <property type="project" value="TreeGrafter"/>
</dbReference>
<feature type="domain" description="Carrier" evidence="4">
    <location>
        <begin position="941"/>
        <end position="1017"/>
    </location>
</feature>
<dbReference type="PROSITE" id="PS00455">
    <property type="entry name" value="AMP_BINDING"/>
    <property type="match status" value="1"/>
</dbReference>
<dbReference type="PANTHER" id="PTHR45527:SF1">
    <property type="entry name" value="FATTY ACID SYNTHASE"/>
    <property type="match status" value="1"/>
</dbReference>
<dbReference type="Gene3D" id="3.30.300.30">
    <property type="match status" value="1"/>
</dbReference>
<dbReference type="GO" id="GO:0009239">
    <property type="term" value="P:enterobactin biosynthetic process"/>
    <property type="evidence" value="ECO:0007669"/>
    <property type="project" value="TreeGrafter"/>
</dbReference>
<dbReference type="Gene3D" id="3.30.559.10">
    <property type="entry name" value="Chloramphenicol acetyltransferase-like domain"/>
    <property type="match status" value="1"/>
</dbReference>
<keyword evidence="3" id="KW-0597">Phosphoprotein</keyword>
<keyword evidence="2" id="KW-0596">Phosphopantetheine</keyword>
<dbReference type="GO" id="GO:0031177">
    <property type="term" value="F:phosphopantetheine binding"/>
    <property type="evidence" value="ECO:0007669"/>
    <property type="project" value="InterPro"/>
</dbReference>
<dbReference type="Gene3D" id="3.40.50.1820">
    <property type="entry name" value="alpha/beta hydrolase"/>
    <property type="match status" value="1"/>
</dbReference>
<dbReference type="InterPro" id="IPR001242">
    <property type="entry name" value="Condensation_dom"/>
</dbReference>
<dbReference type="SUPFAM" id="SSF56801">
    <property type="entry name" value="Acetyl-CoA synthetase-like"/>
    <property type="match status" value="1"/>
</dbReference>
<dbReference type="Pfam" id="PF13193">
    <property type="entry name" value="AMP-binding_C"/>
    <property type="match status" value="1"/>
</dbReference>
<evidence type="ECO:0000313" key="5">
    <source>
        <dbReference type="EMBL" id="SFA90666.1"/>
    </source>
</evidence>
<dbReference type="InterPro" id="IPR023213">
    <property type="entry name" value="CAT-like_dom_sf"/>
</dbReference>
<name>A0A1I0WRQ2_9RHOB</name>
<accession>A0A1I0WRQ2</accession>
<dbReference type="STRING" id="871651.SAMN05421688_1644"/>
<proteinExistence type="predicted"/>
<dbReference type="InterPro" id="IPR000873">
    <property type="entry name" value="AMP-dep_synth/lig_dom"/>
</dbReference>
<evidence type="ECO:0000259" key="4">
    <source>
        <dbReference type="PROSITE" id="PS50075"/>
    </source>
</evidence>
<dbReference type="InterPro" id="IPR045851">
    <property type="entry name" value="AMP-bd_C_sf"/>
</dbReference>
<dbReference type="GO" id="GO:0043041">
    <property type="term" value="P:amino acid activation for nonribosomal peptide biosynthetic process"/>
    <property type="evidence" value="ECO:0007669"/>
    <property type="project" value="TreeGrafter"/>
</dbReference>
<dbReference type="FunFam" id="3.40.50.980:FF:000002">
    <property type="entry name" value="Enterobactin synthetase component F"/>
    <property type="match status" value="1"/>
</dbReference>
<dbReference type="Proteomes" id="UP000198796">
    <property type="component" value="Unassembled WGS sequence"/>
</dbReference>
<dbReference type="InterPro" id="IPR020845">
    <property type="entry name" value="AMP-binding_CS"/>
</dbReference>
<comment type="cofactor">
    <cofactor evidence="1">
        <name>pantetheine 4'-phosphate</name>
        <dbReference type="ChEBI" id="CHEBI:47942"/>
    </cofactor>
</comment>
<sequence>MSDPIPLCAAQEGIWYAQVQSPESPIFNTGQALHLHGCLDVEAMLRAMRKLAQEAECLRLRFMQGESGPVMWLEPDGAPEPSFRDLSEEDAPRTAFEAAVLVEARTPVDLRRGPISALTLWWLGTDHFVVSQRVHHLAADGYANLQLTRRLAALYEAETSDRPAPAPFGPFDRIAEWDRAQREDPARRVERVYWHDHLADLAEVGSFKPGAAQSAAWFDRQEVELSAEMRAGLVDLADRTRIAWPDLVTSLTAAYCARSVTEGESVPGIPLMNRLGSPAARIPSTQVNVLPFRHRFDEDAPLTDAVADAAKTLAEMRRNGRYRGEMLRRELGRVGQGRRLHGPLINVLPFDPSPRIEGLRTSLQILGAGSVDDMTFAFRGDLRSGLILQLDSNPNHYRRDEAAAHLHRLCEFLRASVTAARLADVPTISKAEFDRHVHRRNATAHPVPETTLSALIEAQMKRSPDAVALRFKGEALSYAELNRRSAALAGHLAARGIGPEDRVAVALPRSMELLVALVGVLRAGAAYVPLDPEDTSSRRTDMLTRAEPRAVLAAPDFPAPPDLLIPPQVWAEVGGAPVRAKPRDPAYVLFTSGSTGRPKGVVVEHDAIVNRLLWMQSHYGITRADRILQKTPATFDVSVWEFFLPLIAGATLVIAPPGAHRDPRALAGILRDEGITAMHFVPSMLTLFLDAPESEGLAIPQVFVSGEALPSSLATAFHSRIKGRLHNLYGPTEAAVDVSYREAGEAEEGLSVPIGRPVWNTRLYCLDARKRPVPDGVTGRLYLAGRQLARGYLGQPELTEERFLPDPFHPGERMYDTGDLAVATPEGEFVFVGRADGQVKIRGVRVETGEVEAALTETGLVRQCAVMAQDAPSGGSRLIAWVVPREGDVTSDMLRSALAQHLPSAMVPGVFVLLDALPLNPSGKLDRKALPAPRVETFVRSAAEGTESLLVRLYAEVLGLDGGIGPETDFFAAGGDSLSAVRLSLRVEEETGRDPGLGLILEAPVVADLARRFDAAAAPYEGLSPVLHLSKGGRAPLFAVHPAGGIGWCYRGLAGALSDRPLIALQSPLLTPECPAPGALGDLAESYCDRVEEVVPSGMVHVAGWSLGGLIAQDIAVRLARRGRSVGLVGLLDSYPSSCWRDEPEPSADDALRALLAIAGHDPEAYPELRGRDRIVGFLRAKGHALAALPEPVLDGVIRSVQETNRLVRGHREARYDGPVLHVRAARDHVGTALRPELWEPFARRVVCASLPCLHGELLAERHRFDLVQALEAVMADAEGGANSPRANLVMSD</sequence>
<reference evidence="5 6" key="1">
    <citation type="submission" date="2016-10" db="EMBL/GenBank/DDBJ databases">
        <authorList>
            <person name="de Groot N.N."/>
        </authorList>
    </citation>
    <scope>NUCLEOTIDE SEQUENCE [LARGE SCALE GENOMIC DNA]</scope>
    <source>
        <strain evidence="5 6">DSM 29316</strain>
    </source>
</reference>
<dbReference type="Pfam" id="PF00550">
    <property type="entry name" value="PP-binding"/>
    <property type="match status" value="1"/>
</dbReference>
<gene>
    <name evidence="5" type="ORF">SAMN05421688_1644</name>
</gene>
<dbReference type="EMBL" id="FOJU01000002">
    <property type="protein sequence ID" value="SFA90666.1"/>
    <property type="molecule type" value="Genomic_DNA"/>
</dbReference>